<evidence type="ECO:0000256" key="6">
    <source>
        <dbReference type="ARBA" id="ARBA00022980"/>
    </source>
</evidence>
<evidence type="ECO:0000256" key="14">
    <source>
        <dbReference type="SAM" id="MobiDB-lite"/>
    </source>
</evidence>
<dbReference type="InterPro" id="IPR001063">
    <property type="entry name" value="Ribosomal_uL22"/>
</dbReference>
<evidence type="ECO:0000256" key="9">
    <source>
        <dbReference type="ARBA" id="ARBA00035207"/>
    </source>
</evidence>
<comment type="caution">
    <text evidence="15">The sequence shown here is derived from an EMBL/GenBank/DDBJ whole genome shotgun (WGS) entry which is preliminary data.</text>
</comment>
<evidence type="ECO:0000256" key="5">
    <source>
        <dbReference type="ARBA" id="ARBA00022884"/>
    </source>
</evidence>
<dbReference type="GO" id="GO:0019843">
    <property type="term" value="F:rRNA binding"/>
    <property type="evidence" value="ECO:0007669"/>
    <property type="project" value="UniProtKB-UniRule"/>
</dbReference>
<name>A0A934NB52_9BACT</name>
<keyword evidence="4 10" id="KW-0699">rRNA-binding</keyword>
<evidence type="ECO:0000256" key="7">
    <source>
        <dbReference type="ARBA" id="ARBA00023274"/>
    </source>
</evidence>
<dbReference type="Gene3D" id="3.90.470.10">
    <property type="entry name" value="Ribosomal protein L22/L17"/>
    <property type="match status" value="1"/>
</dbReference>
<comment type="function">
    <text evidence="1 10">The globular domain of the protein is located near the polypeptide exit tunnel on the outside of the subunit, while an extended beta-hairpin is found that lines the wall of the exit tunnel in the center of the 70S ribosome.</text>
</comment>
<comment type="similarity">
    <text evidence="2 10 11">Belongs to the universal ribosomal protein uL22 family.</text>
</comment>
<proteinExistence type="inferred from homology"/>
<evidence type="ECO:0000256" key="11">
    <source>
        <dbReference type="RuleBase" id="RU004005"/>
    </source>
</evidence>
<dbReference type="EMBL" id="JAEKNQ010000013">
    <property type="protein sequence ID" value="MBJ7602106.1"/>
    <property type="molecule type" value="Genomic_DNA"/>
</dbReference>
<reference evidence="15 16" key="1">
    <citation type="submission" date="2020-10" db="EMBL/GenBank/DDBJ databases">
        <title>Ca. Dormibacterota MAGs.</title>
        <authorList>
            <person name="Montgomery K."/>
        </authorList>
    </citation>
    <scope>NUCLEOTIDE SEQUENCE [LARGE SCALE GENOMIC DNA]</scope>
    <source>
        <strain evidence="15">SC8811_S16_3</strain>
    </source>
</reference>
<dbReference type="Proteomes" id="UP000620075">
    <property type="component" value="Unassembled WGS sequence"/>
</dbReference>
<dbReference type="InterPro" id="IPR036394">
    <property type="entry name" value="Ribosomal_uL22_sf"/>
</dbReference>
<dbReference type="GO" id="GO:0003735">
    <property type="term" value="F:structural constituent of ribosome"/>
    <property type="evidence" value="ECO:0007669"/>
    <property type="project" value="InterPro"/>
</dbReference>
<dbReference type="SUPFAM" id="SSF54843">
    <property type="entry name" value="Ribosomal protein L22"/>
    <property type="match status" value="1"/>
</dbReference>
<evidence type="ECO:0000256" key="2">
    <source>
        <dbReference type="ARBA" id="ARBA00009451"/>
    </source>
</evidence>
<evidence type="ECO:0000256" key="13">
    <source>
        <dbReference type="RuleBase" id="RU004008"/>
    </source>
</evidence>
<evidence type="ECO:0000256" key="4">
    <source>
        <dbReference type="ARBA" id="ARBA00022730"/>
    </source>
</evidence>
<dbReference type="GO" id="GO:0006412">
    <property type="term" value="P:translation"/>
    <property type="evidence" value="ECO:0007669"/>
    <property type="project" value="UniProtKB-UniRule"/>
</dbReference>
<keyword evidence="6 10" id="KW-0689">Ribosomal protein</keyword>
<keyword evidence="5 10" id="KW-0694">RNA-binding</keyword>
<dbReference type="HAMAP" id="MF_01331_B">
    <property type="entry name" value="Ribosomal_uL22_B"/>
    <property type="match status" value="1"/>
</dbReference>
<evidence type="ECO:0000256" key="1">
    <source>
        <dbReference type="ARBA" id="ARBA00003478"/>
    </source>
</evidence>
<gene>
    <name evidence="10 15" type="primary">rplV</name>
    <name evidence="15" type="ORF">JF888_02760</name>
</gene>
<comment type="function">
    <text evidence="8">This protein binds specifically to 23S rRNA; its binding is stimulated by other ribosomal proteins, e.g. L4, L17, and L20. It is important during the early stages of 50S assembly. It makes multiple contacts with different domains of the 23S rRNA in the assembled 50S subunit and ribosome.</text>
</comment>
<dbReference type="NCBIfam" id="TIGR01044">
    <property type="entry name" value="rplV_bact"/>
    <property type="match status" value="1"/>
</dbReference>
<evidence type="ECO:0000256" key="12">
    <source>
        <dbReference type="RuleBase" id="RU004006"/>
    </source>
</evidence>
<sequence length="142" mass="15893">MEVLARSKYIRRTARKARLAADMVRGMRVSEALAQLEYSPKHAARDVAKAVKSAAANAEHNHNLDRDDLWLKTVVVDEGPTMKRIRPVSRGMAHQYFKRTCHITAIVEDRPEVVPARPARRRQAARTARPAGETEAAVEGES</sequence>
<feature type="region of interest" description="Disordered" evidence="14">
    <location>
        <begin position="117"/>
        <end position="142"/>
    </location>
</feature>
<evidence type="ECO:0000313" key="15">
    <source>
        <dbReference type="EMBL" id="MBJ7602106.1"/>
    </source>
</evidence>
<comment type="subunit">
    <text evidence="3 10 12">Part of the 50S ribosomal subunit.</text>
</comment>
<organism evidence="15 16">
    <name type="scientific">Candidatus Dormiibacter inghamiae</name>
    <dbReference type="NCBI Taxonomy" id="3127013"/>
    <lineage>
        <taxon>Bacteria</taxon>
        <taxon>Bacillati</taxon>
        <taxon>Candidatus Dormiibacterota</taxon>
        <taxon>Candidatus Dormibacteria</taxon>
        <taxon>Candidatus Dormibacterales</taxon>
        <taxon>Candidatus Dormibacteraceae</taxon>
        <taxon>Candidatus Dormiibacter</taxon>
    </lineage>
</organism>
<dbReference type="GO" id="GO:0022625">
    <property type="term" value="C:cytosolic large ribosomal subunit"/>
    <property type="evidence" value="ECO:0007669"/>
    <property type="project" value="TreeGrafter"/>
</dbReference>
<protein>
    <recommendedName>
        <fullName evidence="9 10">Large ribosomal subunit protein uL22</fullName>
    </recommendedName>
</protein>
<dbReference type="CDD" id="cd00336">
    <property type="entry name" value="Ribosomal_L22"/>
    <property type="match status" value="1"/>
</dbReference>
<keyword evidence="7 10" id="KW-0687">Ribonucleoprotein</keyword>
<evidence type="ECO:0000256" key="10">
    <source>
        <dbReference type="HAMAP-Rule" id="MF_01331"/>
    </source>
</evidence>
<dbReference type="PANTHER" id="PTHR13501">
    <property type="entry name" value="CHLOROPLAST 50S RIBOSOMAL PROTEIN L22-RELATED"/>
    <property type="match status" value="1"/>
</dbReference>
<dbReference type="Pfam" id="PF00237">
    <property type="entry name" value="Ribosomal_L22"/>
    <property type="match status" value="1"/>
</dbReference>
<evidence type="ECO:0000256" key="3">
    <source>
        <dbReference type="ARBA" id="ARBA00011838"/>
    </source>
</evidence>
<dbReference type="PANTHER" id="PTHR13501:SF8">
    <property type="entry name" value="LARGE RIBOSOMAL SUBUNIT PROTEIN UL22M"/>
    <property type="match status" value="1"/>
</dbReference>
<evidence type="ECO:0000313" key="16">
    <source>
        <dbReference type="Proteomes" id="UP000620075"/>
    </source>
</evidence>
<dbReference type="InterPro" id="IPR005727">
    <property type="entry name" value="Ribosomal_uL22_bac/chlpt-type"/>
</dbReference>
<comment type="function">
    <text evidence="10 13">This protein binds specifically to 23S rRNA; its binding is stimulated by other ribosomal proteins, e.g., L4, L17, and L20. It is important during the early stages of 50S assembly. It makes multiple contacts with different domains of the 23S rRNA in the assembled 50S subunit and ribosome.</text>
</comment>
<evidence type="ECO:0000256" key="8">
    <source>
        <dbReference type="ARBA" id="ARBA00025084"/>
    </source>
</evidence>
<accession>A0A934NB52</accession>
<dbReference type="InterPro" id="IPR047867">
    <property type="entry name" value="Ribosomal_uL22_bac/org-type"/>
</dbReference>
<dbReference type="RefSeq" id="WP_350340686.1">
    <property type="nucleotide sequence ID" value="NZ_JAEKNQ010000013.1"/>
</dbReference>
<dbReference type="AlphaFoldDB" id="A0A934NB52"/>